<dbReference type="Pfam" id="PF03352">
    <property type="entry name" value="Adenine_glyco"/>
    <property type="match status" value="1"/>
</dbReference>
<feature type="binding site" evidence="1">
    <location>
        <position position="179"/>
    </location>
    <ligand>
        <name>Zn(2+)</name>
        <dbReference type="ChEBI" id="CHEBI:29105"/>
    </ligand>
</feature>
<proteinExistence type="predicted"/>
<keyword evidence="1" id="KW-0862">Zinc</keyword>
<dbReference type="InterPro" id="IPR005019">
    <property type="entry name" value="Adenine_glyco"/>
</dbReference>
<name>A0A1H1A9N1_9MICO</name>
<dbReference type="EMBL" id="FNKB01000001">
    <property type="protein sequence ID" value="SDQ36290.1"/>
    <property type="molecule type" value="Genomic_DNA"/>
</dbReference>
<dbReference type="PANTHER" id="PTHR30037:SF4">
    <property type="entry name" value="DNA-3-METHYLADENINE GLYCOSYLASE I"/>
    <property type="match status" value="1"/>
</dbReference>
<gene>
    <name evidence="2" type="ORF">SAMN04488565_2444</name>
</gene>
<dbReference type="AlphaFoldDB" id="A0A1H1A9N1"/>
<dbReference type="GO" id="GO:0046872">
    <property type="term" value="F:metal ion binding"/>
    <property type="evidence" value="ECO:0007669"/>
    <property type="project" value="UniProtKB-KW"/>
</dbReference>
<evidence type="ECO:0000313" key="3">
    <source>
        <dbReference type="Proteomes" id="UP000182690"/>
    </source>
</evidence>
<organism evidence="2 3">
    <name type="scientific">Leucobacter chromiiresistens</name>
    <dbReference type="NCBI Taxonomy" id="1079994"/>
    <lineage>
        <taxon>Bacteria</taxon>
        <taxon>Bacillati</taxon>
        <taxon>Actinomycetota</taxon>
        <taxon>Actinomycetes</taxon>
        <taxon>Micrococcales</taxon>
        <taxon>Microbacteriaceae</taxon>
        <taxon>Leucobacter</taxon>
    </lineage>
</organism>
<dbReference type="Proteomes" id="UP000182690">
    <property type="component" value="Unassembled WGS sequence"/>
</dbReference>
<protein>
    <submittedName>
        <fullName evidence="2">DNA-3-methyladenine glycosylase I</fullName>
    </submittedName>
</protein>
<dbReference type="SUPFAM" id="SSF48150">
    <property type="entry name" value="DNA-glycosylase"/>
    <property type="match status" value="1"/>
</dbReference>
<dbReference type="PANTHER" id="PTHR30037">
    <property type="entry name" value="DNA-3-METHYLADENINE GLYCOSYLASE 1"/>
    <property type="match status" value="1"/>
</dbReference>
<dbReference type="OrthoDB" id="9807664at2"/>
<dbReference type="STRING" id="1079994.SAMN04488565_2444"/>
<evidence type="ECO:0000313" key="2">
    <source>
        <dbReference type="EMBL" id="SDQ36290.1"/>
    </source>
</evidence>
<evidence type="ECO:0000256" key="1">
    <source>
        <dbReference type="PIRSR" id="PIRSR605019-1"/>
    </source>
</evidence>
<keyword evidence="1" id="KW-0479">Metal-binding</keyword>
<dbReference type="GO" id="GO:0008725">
    <property type="term" value="F:DNA-3-methyladenine glycosylase activity"/>
    <property type="evidence" value="ECO:0007669"/>
    <property type="project" value="InterPro"/>
</dbReference>
<sequence length="211" mass="23175">MAEDAETPIRAGWAAQNPLLTEYYDTEWGMPVFDDDGVFERLSLEAFQSGLSWLTILRRRDAFRLAFDGFSIERVARFGEAEVERLLHDEGIIRNRRKIVATVANAQAALRLRDGGGLAALVWSFRPERSPAPANDAEVPATSDESRALAQELKRRGFAFVGPTTVFALMTAIGVVDTHVVTSHRRGCSGLWTRDGARTAAALPFADAEPG</sequence>
<dbReference type="RefSeq" id="WP_010156818.1">
    <property type="nucleotide sequence ID" value="NZ_FNKB01000001.1"/>
</dbReference>
<dbReference type="eggNOG" id="COG2818">
    <property type="taxonomic scope" value="Bacteria"/>
</dbReference>
<dbReference type="Gene3D" id="1.10.340.30">
    <property type="entry name" value="Hypothetical protein, domain 2"/>
    <property type="match status" value="1"/>
</dbReference>
<accession>A0A1H1A9N1</accession>
<dbReference type="InterPro" id="IPR052891">
    <property type="entry name" value="DNA-3mA_glycosylase"/>
</dbReference>
<reference evidence="2 3" key="1">
    <citation type="submission" date="2016-10" db="EMBL/GenBank/DDBJ databases">
        <authorList>
            <person name="de Groot N.N."/>
        </authorList>
    </citation>
    <scope>NUCLEOTIDE SEQUENCE [LARGE SCALE GENOMIC DNA]</scope>
    <source>
        <strain evidence="2 3">DSM 22788</strain>
    </source>
</reference>
<dbReference type="GO" id="GO:0006284">
    <property type="term" value="P:base-excision repair"/>
    <property type="evidence" value="ECO:0007669"/>
    <property type="project" value="InterPro"/>
</dbReference>
<dbReference type="InterPro" id="IPR011257">
    <property type="entry name" value="DNA_glycosylase"/>
</dbReference>